<reference evidence="2" key="3">
    <citation type="journal article" date="2017" name="Nature">
        <title>Genome sequence of the progenitor of the wheat D genome Aegilops tauschii.</title>
        <authorList>
            <person name="Luo M.C."/>
            <person name="Gu Y.Q."/>
            <person name="Puiu D."/>
            <person name="Wang H."/>
            <person name="Twardziok S.O."/>
            <person name="Deal K.R."/>
            <person name="Huo N."/>
            <person name="Zhu T."/>
            <person name="Wang L."/>
            <person name="Wang Y."/>
            <person name="McGuire P.E."/>
            <person name="Liu S."/>
            <person name="Long H."/>
            <person name="Ramasamy R.K."/>
            <person name="Rodriguez J.C."/>
            <person name="Van S.L."/>
            <person name="Yuan L."/>
            <person name="Wang Z."/>
            <person name="Xia Z."/>
            <person name="Xiao L."/>
            <person name="Anderson O.D."/>
            <person name="Ouyang S."/>
            <person name="Liang Y."/>
            <person name="Zimin A.V."/>
            <person name="Pertea G."/>
            <person name="Qi P."/>
            <person name="Bennetzen J.L."/>
            <person name="Dai X."/>
            <person name="Dawson M.W."/>
            <person name="Muller H.G."/>
            <person name="Kugler K."/>
            <person name="Rivarola-Duarte L."/>
            <person name="Spannagl M."/>
            <person name="Mayer K.F.X."/>
            <person name="Lu F.H."/>
            <person name="Bevan M.W."/>
            <person name="Leroy P."/>
            <person name="Li P."/>
            <person name="You F.M."/>
            <person name="Sun Q."/>
            <person name="Liu Z."/>
            <person name="Lyons E."/>
            <person name="Wicker T."/>
            <person name="Salzberg S.L."/>
            <person name="Devos K.M."/>
            <person name="Dvorak J."/>
        </authorList>
    </citation>
    <scope>NUCLEOTIDE SEQUENCE [LARGE SCALE GENOMIC DNA]</scope>
    <source>
        <strain evidence="2">cv. AL8/78</strain>
    </source>
</reference>
<feature type="signal peptide" evidence="1">
    <location>
        <begin position="1"/>
        <end position="19"/>
    </location>
</feature>
<proteinExistence type="predicted"/>
<reference evidence="3" key="2">
    <citation type="journal article" date="2017" name="Nat. Plants">
        <title>The Aegilops tauschii genome reveals multiple impacts of transposons.</title>
        <authorList>
            <person name="Zhao G."/>
            <person name="Zou C."/>
            <person name="Li K."/>
            <person name="Wang K."/>
            <person name="Li T."/>
            <person name="Gao L."/>
            <person name="Zhang X."/>
            <person name="Wang H."/>
            <person name="Yang Z."/>
            <person name="Liu X."/>
            <person name="Jiang W."/>
            <person name="Mao L."/>
            <person name="Kong X."/>
            <person name="Jiao Y."/>
            <person name="Jia J."/>
        </authorList>
    </citation>
    <scope>NUCLEOTIDE SEQUENCE [LARGE SCALE GENOMIC DNA]</scope>
    <source>
        <strain evidence="3">cv. AL8/78</strain>
    </source>
</reference>
<dbReference type="AlphaFoldDB" id="A0A453LXK4"/>
<dbReference type="EnsemblPlants" id="AET5Gv20943200.1">
    <property type="protein sequence ID" value="AET5Gv20943200.1"/>
    <property type="gene ID" value="AET5Gv20943200"/>
</dbReference>
<evidence type="ECO:0000313" key="3">
    <source>
        <dbReference type="Proteomes" id="UP000015105"/>
    </source>
</evidence>
<keyword evidence="3" id="KW-1185">Reference proteome</keyword>
<reference evidence="2" key="5">
    <citation type="journal article" date="2021" name="G3 (Bethesda)">
        <title>Aegilops tauschii genome assembly Aet v5.0 features greater sequence contiguity and improved annotation.</title>
        <authorList>
            <person name="Wang L."/>
            <person name="Zhu T."/>
            <person name="Rodriguez J.C."/>
            <person name="Deal K.R."/>
            <person name="Dubcovsky J."/>
            <person name="McGuire P.E."/>
            <person name="Lux T."/>
            <person name="Spannagl M."/>
            <person name="Mayer K.F.X."/>
            <person name="Baldrich P."/>
            <person name="Meyers B.C."/>
            <person name="Huo N."/>
            <person name="Gu Y.Q."/>
            <person name="Zhou H."/>
            <person name="Devos K.M."/>
            <person name="Bennetzen J.L."/>
            <person name="Unver T."/>
            <person name="Budak H."/>
            <person name="Gulick P.J."/>
            <person name="Galiba G."/>
            <person name="Kalapos B."/>
            <person name="Nelson D.R."/>
            <person name="Li P."/>
            <person name="You F.M."/>
            <person name="Luo M.C."/>
            <person name="Dvorak J."/>
        </authorList>
    </citation>
    <scope>NUCLEOTIDE SEQUENCE [LARGE SCALE GENOMIC DNA]</scope>
    <source>
        <strain evidence="2">cv. AL8/78</strain>
    </source>
</reference>
<evidence type="ECO:0000313" key="2">
    <source>
        <dbReference type="EnsemblPlants" id="AET5Gv20943200.1"/>
    </source>
</evidence>
<sequence length="42" mass="4789">QVVCGNFFVQLFSIAVSLALEEEKWSDSKWEILLHGTSRHPS</sequence>
<name>A0A453LXK4_AEGTS</name>
<reference evidence="2" key="4">
    <citation type="submission" date="2019-03" db="UniProtKB">
        <authorList>
            <consortium name="EnsemblPlants"/>
        </authorList>
    </citation>
    <scope>IDENTIFICATION</scope>
</reference>
<dbReference type="Proteomes" id="UP000015105">
    <property type="component" value="Chromosome 5D"/>
</dbReference>
<evidence type="ECO:0000256" key="1">
    <source>
        <dbReference type="SAM" id="SignalP"/>
    </source>
</evidence>
<dbReference type="Gramene" id="AET5Gv20943200.1">
    <property type="protein sequence ID" value="AET5Gv20943200.1"/>
    <property type="gene ID" value="AET5Gv20943200"/>
</dbReference>
<reference evidence="3" key="1">
    <citation type="journal article" date="2014" name="Science">
        <title>Ancient hybridizations among the ancestral genomes of bread wheat.</title>
        <authorList>
            <consortium name="International Wheat Genome Sequencing Consortium,"/>
            <person name="Marcussen T."/>
            <person name="Sandve S.R."/>
            <person name="Heier L."/>
            <person name="Spannagl M."/>
            <person name="Pfeifer M."/>
            <person name="Jakobsen K.S."/>
            <person name="Wulff B.B."/>
            <person name="Steuernagel B."/>
            <person name="Mayer K.F."/>
            <person name="Olsen O.A."/>
        </authorList>
    </citation>
    <scope>NUCLEOTIDE SEQUENCE [LARGE SCALE GENOMIC DNA]</scope>
    <source>
        <strain evidence="3">cv. AL8/78</strain>
    </source>
</reference>
<feature type="chain" id="PRO_5018983286" description="ELMO domain-containing protein" evidence="1">
    <location>
        <begin position="20"/>
        <end position="42"/>
    </location>
</feature>
<organism evidence="2 3">
    <name type="scientific">Aegilops tauschii subsp. strangulata</name>
    <name type="common">Goatgrass</name>
    <dbReference type="NCBI Taxonomy" id="200361"/>
    <lineage>
        <taxon>Eukaryota</taxon>
        <taxon>Viridiplantae</taxon>
        <taxon>Streptophyta</taxon>
        <taxon>Embryophyta</taxon>
        <taxon>Tracheophyta</taxon>
        <taxon>Spermatophyta</taxon>
        <taxon>Magnoliopsida</taxon>
        <taxon>Liliopsida</taxon>
        <taxon>Poales</taxon>
        <taxon>Poaceae</taxon>
        <taxon>BOP clade</taxon>
        <taxon>Pooideae</taxon>
        <taxon>Triticodae</taxon>
        <taxon>Triticeae</taxon>
        <taxon>Triticinae</taxon>
        <taxon>Aegilops</taxon>
    </lineage>
</organism>
<accession>A0A453LXK4</accession>
<protein>
    <recommendedName>
        <fullName evidence="4">ELMO domain-containing protein</fullName>
    </recommendedName>
</protein>
<evidence type="ECO:0008006" key="4">
    <source>
        <dbReference type="Google" id="ProtNLM"/>
    </source>
</evidence>
<keyword evidence="1" id="KW-0732">Signal</keyword>